<dbReference type="InterPro" id="IPR039667">
    <property type="entry name" value="Dolichyldiphosphatase_PAP2"/>
</dbReference>
<protein>
    <recommendedName>
        <fullName evidence="6">Dolichyldiphosphatase</fullName>
        <ecNumber evidence="6">3.6.1.43</ecNumber>
    </recommendedName>
</protein>
<dbReference type="EMBL" id="BTGC01000008">
    <property type="protein sequence ID" value="GMM53309.1"/>
    <property type="molecule type" value="Genomic_DNA"/>
</dbReference>
<dbReference type="PANTHER" id="PTHR11247:SF1">
    <property type="entry name" value="DOLICHYLDIPHOSPHATASE 1"/>
    <property type="match status" value="1"/>
</dbReference>
<evidence type="ECO:0000256" key="1">
    <source>
        <dbReference type="ARBA" id="ARBA00004141"/>
    </source>
</evidence>
<feature type="transmembrane region" description="Helical" evidence="6">
    <location>
        <begin position="50"/>
        <end position="71"/>
    </location>
</feature>
<dbReference type="InterPro" id="IPR000326">
    <property type="entry name" value="PAP2/HPO"/>
</dbReference>
<dbReference type="Pfam" id="PF01569">
    <property type="entry name" value="PAP2"/>
    <property type="match status" value="1"/>
</dbReference>
<evidence type="ECO:0000313" key="9">
    <source>
        <dbReference type="Proteomes" id="UP001362899"/>
    </source>
</evidence>
<keyword evidence="2 6" id="KW-0812">Transmembrane</keyword>
<reference evidence="8 9" key="1">
    <citation type="journal article" date="2023" name="Elife">
        <title>Identification of key yeast species and microbe-microbe interactions impacting larval growth of Drosophila in the wild.</title>
        <authorList>
            <person name="Mure A."/>
            <person name="Sugiura Y."/>
            <person name="Maeda R."/>
            <person name="Honda K."/>
            <person name="Sakurai N."/>
            <person name="Takahashi Y."/>
            <person name="Watada M."/>
            <person name="Katoh T."/>
            <person name="Gotoh A."/>
            <person name="Gotoh Y."/>
            <person name="Taniguchi I."/>
            <person name="Nakamura K."/>
            <person name="Hayashi T."/>
            <person name="Katayama T."/>
            <person name="Uemura T."/>
            <person name="Hattori Y."/>
        </authorList>
    </citation>
    <scope>NUCLEOTIDE SEQUENCE [LARGE SCALE GENOMIC DNA]</scope>
    <source>
        <strain evidence="8 9">SB-73</strain>
    </source>
</reference>
<dbReference type="GO" id="GO:0047874">
    <property type="term" value="F:dolichyldiphosphatase activity"/>
    <property type="evidence" value="ECO:0007669"/>
    <property type="project" value="UniProtKB-UniRule"/>
</dbReference>
<dbReference type="PANTHER" id="PTHR11247">
    <property type="entry name" value="PALMITOYL-PROTEIN THIOESTERASE/DOLICHYLDIPHOSPHATASE 1"/>
    <property type="match status" value="1"/>
</dbReference>
<evidence type="ECO:0000256" key="3">
    <source>
        <dbReference type="ARBA" id="ARBA00022801"/>
    </source>
</evidence>
<name>A0AAV5RP38_STABA</name>
<evidence type="ECO:0000256" key="6">
    <source>
        <dbReference type="RuleBase" id="RU367078"/>
    </source>
</evidence>
<keyword evidence="6" id="KW-0256">Endoplasmic reticulum</keyword>
<proteinExistence type="inferred from homology"/>
<comment type="catalytic activity">
    <reaction evidence="6">
        <text>a di-trans,poly-cis-dolichyl diphosphate + H2O = a di-trans,poly-cis-dolichyl phosphate + phosphate + H(+)</text>
        <dbReference type="Rhea" id="RHEA:14385"/>
        <dbReference type="Rhea" id="RHEA-COMP:19498"/>
        <dbReference type="Rhea" id="RHEA-COMP:19506"/>
        <dbReference type="ChEBI" id="CHEBI:15377"/>
        <dbReference type="ChEBI" id="CHEBI:15378"/>
        <dbReference type="ChEBI" id="CHEBI:43474"/>
        <dbReference type="ChEBI" id="CHEBI:57497"/>
        <dbReference type="ChEBI" id="CHEBI:57683"/>
        <dbReference type="EC" id="3.6.1.43"/>
    </reaction>
</comment>
<keyword evidence="9" id="KW-1185">Reference proteome</keyword>
<accession>A0AAV5RP38</accession>
<sequence>MSSYISGVIVGFENTITEQMLGLNDPSKYIGVAPEATTVLYKPGDYFGCVMAFASLFPIALCWVLLTVFLCRRTAQDLWIGAGQVANEILNNMVKVIIKEPRPHSPVINLPEDSYGMPSAHSQYMGYFSAIFICETLRSRSTSTPRKIVRIAIVLVMSAMTMYSRYYLHYHTPKQIFIGYLCGNFTGVYWLLLIKLLRKVGLLSWALNLLPFRLMLVKDSDYSVEREYQDYKQVTMHKLKQN</sequence>
<keyword evidence="5 6" id="KW-0472">Membrane</keyword>
<dbReference type="GO" id="GO:0006487">
    <property type="term" value="P:protein N-linked glycosylation"/>
    <property type="evidence" value="ECO:0007669"/>
    <property type="project" value="UniProtKB-UniRule"/>
</dbReference>
<dbReference type="Gene3D" id="1.20.144.10">
    <property type="entry name" value="Phosphatidic acid phosphatase type 2/haloperoxidase"/>
    <property type="match status" value="1"/>
</dbReference>
<dbReference type="Proteomes" id="UP001362899">
    <property type="component" value="Unassembled WGS sequence"/>
</dbReference>
<evidence type="ECO:0000259" key="7">
    <source>
        <dbReference type="SMART" id="SM00014"/>
    </source>
</evidence>
<dbReference type="SMART" id="SM00014">
    <property type="entry name" value="acidPPc"/>
    <property type="match status" value="1"/>
</dbReference>
<feature type="domain" description="Phosphatidic acid phosphatase type 2/haloperoxidase" evidence="7">
    <location>
        <begin position="77"/>
        <end position="191"/>
    </location>
</feature>
<comment type="similarity">
    <text evidence="6">Belongs to the dolichyldiphosphatase family.</text>
</comment>
<comment type="function">
    <text evidence="6">Required for efficient N-glycosylation. Necessary for maintaining optimal levels of dolichol-linked oligosaccharides. Hydrolyzes dolichyl pyrophosphate at a very high rate and dolichyl monophosphate at a much lower rate. Does not act on phosphatidate.</text>
</comment>
<organism evidence="8 9">
    <name type="scientific">Starmerella bacillaris</name>
    <name type="common">Yeast</name>
    <name type="synonym">Candida zemplinina</name>
    <dbReference type="NCBI Taxonomy" id="1247836"/>
    <lineage>
        <taxon>Eukaryota</taxon>
        <taxon>Fungi</taxon>
        <taxon>Dikarya</taxon>
        <taxon>Ascomycota</taxon>
        <taxon>Saccharomycotina</taxon>
        <taxon>Dipodascomycetes</taxon>
        <taxon>Dipodascales</taxon>
        <taxon>Trichomonascaceae</taxon>
        <taxon>Starmerella</taxon>
    </lineage>
</organism>
<dbReference type="EC" id="3.6.1.43" evidence="6"/>
<dbReference type="AlphaFoldDB" id="A0AAV5RP38"/>
<comment type="caution">
    <text evidence="6">Lacks conserved residue(s) required for the propagation of feature annotation.</text>
</comment>
<dbReference type="GO" id="GO:0008610">
    <property type="term" value="P:lipid biosynthetic process"/>
    <property type="evidence" value="ECO:0007669"/>
    <property type="project" value="TreeGrafter"/>
</dbReference>
<evidence type="ECO:0000256" key="2">
    <source>
        <dbReference type="ARBA" id="ARBA00022692"/>
    </source>
</evidence>
<dbReference type="InterPro" id="IPR036938">
    <property type="entry name" value="PAP2/HPO_sf"/>
</dbReference>
<dbReference type="CDD" id="cd03382">
    <property type="entry name" value="PAP2_dolichyldiphosphatase"/>
    <property type="match status" value="1"/>
</dbReference>
<comment type="subcellular location">
    <subcellularLocation>
        <location evidence="6">Endoplasmic reticulum membrane</location>
        <topology evidence="6">Multi-pass membrane protein</topology>
    </subcellularLocation>
    <subcellularLocation>
        <location evidence="1">Membrane</location>
        <topology evidence="1">Multi-pass membrane protein</topology>
    </subcellularLocation>
</comment>
<comment type="caution">
    <text evidence="8">The sequence shown here is derived from an EMBL/GenBank/DDBJ whole genome shotgun (WGS) entry which is preliminary data.</text>
</comment>
<comment type="pathway">
    <text evidence="6">Protein modification; protein glycosylation.</text>
</comment>
<evidence type="ECO:0000256" key="5">
    <source>
        <dbReference type="ARBA" id="ARBA00023136"/>
    </source>
</evidence>
<keyword evidence="4 6" id="KW-1133">Transmembrane helix</keyword>
<evidence type="ECO:0000256" key="4">
    <source>
        <dbReference type="ARBA" id="ARBA00022989"/>
    </source>
</evidence>
<keyword evidence="3 6" id="KW-0378">Hydrolase</keyword>
<dbReference type="SUPFAM" id="SSF48317">
    <property type="entry name" value="Acid phosphatase/Vanadium-dependent haloperoxidase"/>
    <property type="match status" value="1"/>
</dbReference>
<gene>
    <name evidence="8" type="ORF">DASB73_042720</name>
</gene>
<evidence type="ECO:0000313" key="8">
    <source>
        <dbReference type="EMBL" id="GMM53309.1"/>
    </source>
</evidence>
<dbReference type="GO" id="GO:0005789">
    <property type="term" value="C:endoplasmic reticulum membrane"/>
    <property type="evidence" value="ECO:0007669"/>
    <property type="project" value="UniProtKB-SubCell"/>
</dbReference>
<feature type="transmembrane region" description="Helical" evidence="6">
    <location>
        <begin position="148"/>
        <end position="168"/>
    </location>
</feature>